<name>A0AAN7Q3R9_9COLE</name>
<dbReference type="AlphaFoldDB" id="A0AAN7Q3R9"/>
<dbReference type="SMART" id="SM00241">
    <property type="entry name" value="ZP"/>
    <property type="match status" value="1"/>
</dbReference>
<dbReference type="InterPro" id="IPR056953">
    <property type="entry name" value="CUT_N"/>
</dbReference>
<dbReference type="PANTHER" id="PTHR46560:SF4">
    <property type="entry name" value="DUSKY"/>
    <property type="match status" value="1"/>
</dbReference>
<dbReference type="InterPro" id="IPR042235">
    <property type="entry name" value="ZP-C_dom"/>
</dbReference>
<keyword evidence="2" id="KW-0812">Transmembrane</keyword>
<comment type="caution">
    <text evidence="4">The sequence shown here is derived from an EMBL/GenBank/DDBJ whole genome shotgun (WGS) entry which is preliminary data.</text>
</comment>
<sequence>MSASSDVRNGNDLLAELENTVQDLMNFVPAVEWDSMLSNNDPVAYMTSTSEIGNNVNANDPKCSDVRLYTENSLALSNSQYVGKSSNARLYAQSTFALNKSQTKWISVGLRAELQFNPVVELIGKRQCITLIEIEWNTLVCYRKYCRMKFSISFLIVLLAIYCLPIPSAASERQALFIKRDVIENGKRVARQTSADQMVQNILQWLQGVYTDNSRRIRQGSLREYLPPINTQKPRPFQTPEDNIGDGDNNIHVGYPAAGSITPRPPFTDGFPTIHNEITPPVSVPDFTGHPQTVKPQPSYPSPTTGYTATVPTKPNPFTEISTEQKETSGYSYGPSTINYPTTIYSTESRPSVTTGFPIGGYPSPSSVYPTVNYPHPTTGYPATNFPSSSTGYPTTSFATHPTRFPNIDYTDRYTQTEYPTTGAPHVITEEHFTMPQFHYSTSSPRPFTSSYPTHSPTYTQSQSPTDSPITGYSYTSPSSPKPEDNTIPTASPHYIPTTDHYPSDTVHTTSIALPDDEDLKHPPHIHALDVQCSKEMMTINIEFNRQFDGIIYSKGFYHNPKCIYVKENSNKIKYSFVVSLNSCGTEFINAFDTEGKSYLENVLVLQNEPGIQEVWDTVRAVRCLWEGNLKKVLNVELSVDMLNQEIVTFSGDTAMARLDIQRGKGPFAPTATGLIKIGEVMTLAIAVTGDPGFDIQVKSCRAKDTSGKNVVALTDDQGCILKPKIFGAFQKTRNTGNTGASIIAYAFFNAFKFPDVMDLLIECNVDLCKTDCEVCPKPNQQIEPSRRRRDLRVQNETRDDSLKIGKMLRVVLAEDLNDIDSKAAITLTSRDNVCISSQGFVLSSSLFVSLLTSSCLFSAYIWVKYQRLKVK</sequence>
<feature type="region of interest" description="Disordered" evidence="1">
    <location>
        <begin position="294"/>
        <end position="317"/>
    </location>
</feature>
<dbReference type="Gene3D" id="2.60.40.4100">
    <property type="entry name" value="Zona pellucida, ZP-C domain"/>
    <property type="match status" value="1"/>
</dbReference>
<dbReference type="PROSITE" id="PS51034">
    <property type="entry name" value="ZP_2"/>
    <property type="match status" value="1"/>
</dbReference>
<dbReference type="Proteomes" id="UP001353858">
    <property type="component" value="Unassembled WGS sequence"/>
</dbReference>
<organism evidence="4 5">
    <name type="scientific">Aquatica leii</name>
    <dbReference type="NCBI Taxonomy" id="1421715"/>
    <lineage>
        <taxon>Eukaryota</taxon>
        <taxon>Metazoa</taxon>
        <taxon>Ecdysozoa</taxon>
        <taxon>Arthropoda</taxon>
        <taxon>Hexapoda</taxon>
        <taxon>Insecta</taxon>
        <taxon>Pterygota</taxon>
        <taxon>Neoptera</taxon>
        <taxon>Endopterygota</taxon>
        <taxon>Coleoptera</taxon>
        <taxon>Polyphaga</taxon>
        <taxon>Elateriformia</taxon>
        <taxon>Elateroidea</taxon>
        <taxon>Lampyridae</taxon>
        <taxon>Luciolinae</taxon>
        <taxon>Aquatica</taxon>
    </lineage>
</organism>
<dbReference type="Pfam" id="PF25057">
    <property type="entry name" value="CUT_N"/>
    <property type="match status" value="1"/>
</dbReference>
<dbReference type="PANTHER" id="PTHR46560">
    <property type="entry name" value="CYPHER, ISOFORM B"/>
    <property type="match status" value="1"/>
</dbReference>
<evidence type="ECO:0000256" key="2">
    <source>
        <dbReference type="SAM" id="Phobius"/>
    </source>
</evidence>
<dbReference type="EMBL" id="JARPUR010000001">
    <property type="protein sequence ID" value="KAK4884929.1"/>
    <property type="molecule type" value="Genomic_DNA"/>
</dbReference>
<evidence type="ECO:0000313" key="4">
    <source>
        <dbReference type="EMBL" id="KAK4884929.1"/>
    </source>
</evidence>
<feature type="compositionally biased region" description="Polar residues" evidence="1">
    <location>
        <begin position="463"/>
        <end position="479"/>
    </location>
</feature>
<feature type="transmembrane region" description="Helical" evidence="2">
    <location>
        <begin position="152"/>
        <end position="170"/>
    </location>
</feature>
<accession>A0AAN7Q3R9</accession>
<evidence type="ECO:0000313" key="5">
    <source>
        <dbReference type="Proteomes" id="UP001353858"/>
    </source>
</evidence>
<feature type="region of interest" description="Disordered" evidence="1">
    <location>
        <begin position="440"/>
        <end position="509"/>
    </location>
</feature>
<keyword evidence="5" id="KW-1185">Reference proteome</keyword>
<feature type="compositionally biased region" description="Low complexity" evidence="1">
    <location>
        <begin position="449"/>
        <end position="462"/>
    </location>
</feature>
<keyword evidence="2" id="KW-0472">Membrane</keyword>
<keyword evidence="2" id="KW-1133">Transmembrane helix</keyword>
<feature type="compositionally biased region" description="Polar residues" evidence="1">
    <location>
        <begin position="294"/>
        <end position="313"/>
    </location>
</feature>
<feature type="transmembrane region" description="Helical" evidence="2">
    <location>
        <begin position="841"/>
        <end position="864"/>
    </location>
</feature>
<evidence type="ECO:0000256" key="1">
    <source>
        <dbReference type="SAM" id="MobiDB-lite"/>
    </source>
</evidence>
<reference evidence="5" key="1">
    <citation type="submission" date="2023-01" db="EMBL/GenBank/DDBJ databases">
        <title>Key to firefly adult light organ development and bioluminescence: homeobox transcription factors regulate luciferase expression and transportation to peroxisome.</title>
        <authorList>
            <person name="Fu X."/>
        </authorList>
    </citation>
    <scope>NUCLEOTIDE SEQUENCE [LARGE SCALE GENOMIC DNA]</scope>
</reference>
<dbReference type="InterPro" id="IPR001507">
    <property type="entry name" value="ZP_dom"/>
</dbReference>
<proteinExistence type="predicted"/>
<evidence type="ECO:0000259" key="3">
    <source>
        <dbReference type="PROSITE" id="PS51034"/>
    </source>
</evidence>
<gene>
    <name evidence="4" type="ORF">RN001_001200</name>
</gene>
<protein>
    <recommendedName>
        <fullName evidence="3">ZP domain-containing protein</fullName>
    </recommendedName>
</protein>
<feature type="domain" description="ZP" evidence="3">
    <location>
        <begin position="532"/>
        <end position="783"/>
    </location>
</feature>